<accession>A0ABS4Z951</accession>
<evidence type="ECO:0000313" key="3">
    <source>
        <dbReference type="Proteomes" id="UP000758168"/>
    </source>
</evidence>
<comment type="caution">
    <text evidence="2">The sequence shown here is derived from an EMBL/GenBank/DDBJ whole genome shotgun (WGS) entry which is preliminary data.</text>
</comment>
<sequence length="147" mass="14976">MADQGVSDLIKGISDDVKLLVRDEIQLAKAELVPAAKNAGIGAGLFGAAGYFAICALSVLYFAAAFALAQVVDTWLAFLIVGVALLLVAAVLGLVGFVLVKRVKAPEKTIANANATVAELKAAVQRGNAAATAPQIEGQVVSSRAIS</sequence>
<protein>
    <recommendedName>
        <fullName evidence="4">Phage holin family protein</fullName>
    </recommendedName>
</protein>
<dbReference type="Proteomes" id="UP000758168">
    <property type="component" value="Unassembled WGS sequence"/>
</dbReference>
<dbReference type="EMBL" id="JAGIOB010000001">
    <property type="protein sequence ID" value="MBP2417587.1"/>
    <property type="molecule type" value="Genomic_DNA"/>
</dbReference>
<dbReference type="Pfam" id="PF07332">
    <property type="entry name" value="Phage_holin_3_6"/>
    <property type="match status" value="1"/>
</dbReference>
<feature type="transmembrane region" description="Helical" evidence="1">
    <location>
        <begin position="75"/>
        <end position="100"/>
    </location>
</feature>
<keyword evidence="1" id="KW-0472">Membrane</keyword>
<organism evidence="2 3">
    <name type="scientific">Microlunatus capsulatus</name>
    <dbReference type="NCBI Taxonomy" id="99117"/>
    <lineage>
        <taxon>Bacteria</taxon>
        <taxon>Bacillati</taxon>
        <taxon>Actinomycetota</taxon>
        <taxon>Actinomycetes</taxon>
        <taxon>Propionibacteriales</taxon>
        <taxon>Propionibacteriaceae</taxon>
        <taxon>Microlunatus</taxon>
    </lineage>
</organism>
<dbReference type="RefSeq" id="WP_210056276.1">
    <property type="nucleotide sequence ID" value="NZ_BAAAMH010000003.1"/>
</dbReference>
<dbReference type="InterPro" id="IPR009937">
    <property type="entry name" value="Phage_holin_3_6"/>
</dbReference>
<keyword evidence="1" id="KW-1133">Transmembrane helix</keyword>
<feature type="transmembrane region" description="Helical" evidence="1">
    <location>
        <begin position="45"/>
        <end position="69"/>
    </location>
</feature>
<evidence type="ECO:0000256" key="1">
    <source>
        <dbReference type="SAM" id="Phobius"/>
    </source>
</evidence>
<gene>
    <name evidence="2" type="ORF">JOF54_002509</name>
</gene>
<keyword evidence="1" id="KW-0812">Transmembrane</keyword>
<evidence type="ECO:0000313" key="2">
    <source>
        <dbReference type="EMBL" id="MBP2417587.1"/>
    </source>
</evidence>
<keyword evidence="3" id="KW-1185">Reference proteome</keyword>
<name>A0ABS4Z951_9ACTN</name>
<reference evidence="2 3" key="1">
    <citation type="submission" date="2021-03" db="EMBL/GenBank/DDBJ databases">
        <title>Sequencing the genomes of 1000 actinobacteria strains.</title>
        <authorList>
            <person name="Klenk H.-P."/>
        </authorList>
    </citation>
    <scope>NUCLEOTIDE SEQUENCE [LARGE SCALE GENOMIC DNA]</scope>
    <source>
        <strain evidence="2 3">DSM 12936</strain>
    </source>
</reference>
<evidence type="ECO:0008006" key="4">
    <source>
        <dbReference type="Google" id="ProtNLM"/>
    </source>
</evidence>
<proteinExistence type="predicted"/>